<dbReference type="eggNOG" id="KOG1471">
    <property type="taxonomic scope" value="Eukaryota"/>
</dbReference>
<dbReference type="EnsemblMetazoa" id="MDOA012348-RA">
    <property type="protein sequence ID" value="MDOA012348-PA"/>
    <property type="gene ID" value="MDOA012348"/>
</dbReference>
<dbReference type="InterPro" id="IPR011074">
    <property type="entry name" value="CRAL/TRIO_N_dom"/>
</dbReference>
<evidence type="ECO:0000313" key="4">
    <source>
        <dbReference type="RefSeq" id="XP_005178275.1"/>
    </source>
</evidence>
<organism evidence="2">
    <name type="scientific">Musca domestica</name>
    <name type="common">House fly</name>
    <dbReference type="NCBI Taxonomy" id="7370"/>
    <lineage>
        <taxon>Eukaryota</taxon>
        <taxon>Metazoa</taxon>
        <taxon>Ecdysozoa</taxon>
        <taxon>Arthropoda</taxon>
        <taxon>Hexapoda</taxon>
        <taxon>Insecta</taxon>
        <taxon>Pterygota</taxon>
        <taxon>Neoptera</taxon>
        <taxon>Endopterygota</taxon>
        <taxon>Diptera</taxon>
        <taxon>Brachycera</taxon>
        <taxon>Muscomorpha</taxon>
        <taxon>Muscoidea</taxon>
        <taxon>Muscidae</taxon>
        <taxon>Musca</taxon>
    </lineage>
</organism>
<dbReference type="OrthoDB" id="7837562at2759"/>
<reference evidence="4" key="2">
    <citation type="submission" date="2025-04" db="UniProtKB">
        <authorList>
            <consortium name="RefSeq"/>
        </authorList>
    </citation>
    <scope>IDENTIFICATION</scope>
    <source>
        <strain evidence="4">Aabys</strain>
    </source>
</reference>
<dbReference type="VEuPathDB" id="VectorBase:MDOMA2_009484"/>
<dbReference type="Pfam" id="PF00650">
    <property type="entry name" value="CRAL_TRIO"/>
    <property type="match status" value="1"/>
</dbReference>
<feature type="domain" description="CRAL-TRIO" evidence="1">
    <location>
        <begin position="112"/>
        <end position="273"/>
    </location>
</feature>
<dbReference type="Gene3D" id="1.20.5.1200">
    <property type="entry name" value="Alpha-tocopherol transfer"/>
    <property type="match status" value="1"/>
</dbReference>
<dbReference type="RefSeq" id="XP_005178275.1">
    <property type="nucleotide sequence ID" value="XM_005178218.3"/>
</dbReference>
<dbReference type="KEGG" id="mde:101900307"/>
<dbReference type="SUPFAM" id="SSF46938">
    <property type="entry name" value="CRAL/TRIO N-terminal domain"/>
    <property type="match status" value="1"/>
</dbReference>
<dbReference type="InterPro" id="IPR036273">
    <property type="entry name" value="CRAL/TRIO_N_dom_sf"/>
</dbReference>
<dbReference type="PROSITE" id="PS50191">
    <property type="entry name" value="CRAL_TRIO"/>
    <property type="match status" value="1"/>
</dbReference>
<dbReference type="AlphaFoldDB" id="A0A1I8N7E7"/>
<protein>
    <submittedName>
        <fullName evidence="4">Clavesin-2</fullName>
    </submittedName>
</protein>
<dbReference type="PANTHER" id="PTHR10174">
    <property type="entry name" value="ALPHA-TOCOPHEROL TRANSFER PROTEIN-RELATED"/>
    <property type="match status" value="1"/>
</dbReference>
<sequence>MAEYFEFTVNRAYNNRTLAASCYHDNEMVKQNHNSVKNHQYLLRKFNDMAASSLNLALKEKSFCSDDCFLSRFLHARKFDCDSAMELLIKYLQYKQTNAQILKDINIFDEQIQLALRDGNPGLLDQRDRRGRKVITFTAANWNTSKYSLLDIYRALLLTLDKLLEDVQNQALGFVVIVDWTNFTFKQSSHLTPKVLKTMIEGLQDCMPIKFKGIHFIAQPWYVELALSVIKPFLKEKIKERFYIHGTNLNSLHELVSKDILPSELGGETPNVNNLDWYHYLLDSSQSTAENNTTKPYRIIKEIIYSKPSLKLDDKNTFTDNNCSNLVKLKS</sequence>
<dbReference type="GeneID" id="101900307"/>
<dbReference type="Proteomes" id="UP001652621">
    <property type="component" value="Unplaced"/>
</dbReference>
<dbReference type="SMART" id="SM01100">
    <property type="entry name" value="CRAL_TRIO_N"/>
    <property type="match status" value="1"/>
</dbReference>
<dbReference type="InterPro" id="IPR036865">
    <property type="entry name" value="CRAL-TRIO_dom_sf"/>
</dbReference>
<dbReference type="CDD" id="cd00170">
    <property type="entry name" value="SEC14"/>
    <property type="match status" value="1"/>
</dbReference>
<dbReference type="Gene3D" id="1.10.8.20">
    <property type="entry name" value="N-terminal domain of phosphatidylinositol transfer protein sec14p"/>
    <property type="match status" value="1"/>
</dbReference>
<proteinExistence type="predicted"/>
<dbReference type="PANTHER" id="PTHR10174:SF231">
    <property type="entry name" value="CLAVESIN-2-LIKE PROTEIN"/>
    <property type="match status" value="1"/>
</dbReference>
<dbReference type="SUPFAM" id="SSF52087">
    <property type="entry name" value="CRAL/TRIO domain"/>
    <property type="match status" value="1"/>
</dbReference>
<dbReference type="VEuPathDB" id="VectorBase:MDOA012348"/>
<dbReference type="GO" id="GO:1902936">
    <property type="term" value="F:phosphatidylinositol bisphosphate binding"/>
    <property type="evidence" value="ECO:0007669"/>
    <property type="project" value="TreeGrafter"/>
</dbReference>
<accession>A0A1I8N7E7</accession>
<gene>
    <name evidence="2" type="primary">101900307</name>
    <name evidence="4" type="synonym">LOC101900307</name>
</gene>
<dbReference type="SMART" id="SM00516">
    <property type="entry name" value="SEC14"/>
    <property type="match status" value="1"/>
</dbReference>
<reference evidence="2" key="1">
    <citation type="submission" date="2020-05" db="UniProtKB">
        <authorList>
            <consortium name="EnsemblMetazoa"/>
        </authorList>
    </citation>
    <scope>IDENTIFICATION</scope>
    <source>
        <strain evidence="2">Aabys</strain>
    </source>
</reference>
<evidence type="ECO:0000313" key="2">
    <source>
        <dbReference type="EnsemblMetazoa" id="MDOA012348-PA"/>
    </source>
</evidence>
<keyword evidence="3" id="KW-1185">Reference proteome</keyword>
<dbReference type="GO" id="GO:0016020">
    <property type="term" value="C:membrane"/>
    <property type="evidence" value="ECO:0007669"/>
    <property type="project" value="TreeGrafter"/>
</dbReference>
<name>A0A1I8N7E7_MUSDO</name>
<dbReference type="InterPro" id="IPR001251">
    <property type="entry name" value="CRAL-TRIO_dom"/>
</dbReference>
<evidence type="ECO:0000259" key="1">
    <source>
        <dbReference type="PROSITE" id="PS50191"/>
    </source>
</evidence>
<dbReference type="PRINTS" id="PR00180">
    <property type="entry name" value="CRETINALDHBP"/>
</dbReference>
<evidence type="ECO:0000313" key="3">
    <source>
        <dbReference type="Proteomes" id="UP001652621"/>
    </source>
</evidence>
<dbReference type="Gene3D" id="3.40.525.10">
    <property type="entry name" value="CRAL-TRIO lipid binding domain"/>
    <property type="match status" value="1"/>
</dbReference>